<reference evidence="1" key="1">
    <citation type="submission" date="2019-11" db="UniProtKB">
        <authorList>
            <consortium name="WormBaseParasite"/>
        </authorList>
    </citation>
    <scope>IDENTIFICATION</scope>
</reference>
<name>A0A5K3FMU2_MESCO</name>
<protein>
    <submittedName>
        <fullName evidence="1">Uncharacterized protein</fullName>
    </submittedName>
</protein>
<organism evidence="1">
    <name type="scientific">Mesocestoides corti</name>
    <name type="common">Flatworm</name>
    <dbReference type="NCBI Taxonomy" id="53468"/>
    <lineage>
        <taxon>Eukaryota</taxon>
        <taxon>Metazoa</taxon>
        <taxon>Spiralia</taxon>
        <taxon>Lophotrochozoa</taxon>
        <taxon>Platyhelminthes</taxon>
        <taxon>Cestoda</taxon>
        <taxon>Eucestoda</taxon>
        <taxon>Cyclophyllidea</taxon>
        <taxon>Mesocestoididae</taxon>
        <taxon>Mesocestoides</taxon>
    </lineage>
</organism>
<evidence type="ECO:0000313" key="1">
    <source>
        <dbReference type="WBParaSite" id="MCU_009723-RA"/>
    </source>
</evidence>
<dbReference type="AlphaFoldDB" id="A0A5K3FMU2"/>
<accession>A0A5K3FMU2</accession>
<dbReference type="WBParaSite" id="MCU_009723-RA">
    <property type="protein sequence ID" value="MCU_009723-RA"/>
    <property type="gene ID" value="MCU_009723"/>
</dbReference>
<sequence length="76" mass="8390">GRRHIEPRWSQPIVGLSAFQWHARKISSYPEKDTNEMQCIMSGVASVGSGILQKCITRAQTYRTTSGLANPISLGD</sequence>
<proteinExistence type="predicted"/>